<protein>
    <submittedName>
        <fullName evidence="2">Aminoglycoside phosphotransferase family protein</fullName>
    </submittedName>
</protein>
<dbReference type="Gene3D" id="3.90.1200.10">
    <property type="match status" value="1"/>
</dbReference>
<reference evidence="2 3" key="1">
    <citation type="journal article" date="2020" name="Nature">
        <title>Bacterial chemolithoautotrophy via manganese oxidation.</title>
        <authorList>
            <person name="Yu H."/>
            <person name="Leadbetter J.R."/>
        </authorList>
    </citation>
    <scope>NUCLEOTIDE SEQUENCE [LARGE SCALE GENOMIC DNA]</scope>
    <source>
        <strain evidence="2 3">Mn-1</strain>
    </source>
</reference>
<dbReference type="PANTHER" id="PTHR21310">
    <property type="entry name" value="AMINOGLYCOSIDE PHOSPHOTRANSFERASE-RELATED-RELATED"/>
    <property type="match status" value="1"/>
</dbReference>
<dbReference type="Pfam" id="PF01636">
    <property type="entry name" value="APH"/>
    <property type="match status" value="1"/>
</dbReference>
<name>A0A7X6DM41_9BACT</name>
<evidence type="ECO:0000313" key="3">
    <source>
        <dbReference type="Proteomes" id="UP000534783"/>
    </source>
</evidence>
<evidence type="ECO:0000313" key="2">
    <source>
        <dbReference type="EMBL" id="NKE69720.1"/>
    </source>
</evidence>
<dbReference type="InterPro" id="IPR002575">
    <property type="entry name" value="Aminoglycoside_PTrfase"/>
</dbReference>
<proteinExistence type="predicted"/>
<organism evidence="2 3">
    <name type="scientific">Candidatus Manganitrophus noduliformans</name>
    <dbReference type="NCBI Taxonomy" id="2606439"/>
    <lineage>
        <taxon>Bacteria</taxon>
        <taxon>Pseudomonadati</taxon>
        <taxon>Nitrospirota</taxon>
        <taxon>Nitrospiria</taxon>
        <taxon>Candidatus Troglogloeales</taxon>
        <taxon>Candidatus Manganitrophaceae</taxon>
        <taxon>Candidatus Manganitrophus</taxon>
    </lineage>
</organism>
<keyword evidence="3" id="KW-1185">Reference proteome</keyword>
<dbReference type="PANTHER" id="PTHR21310:SF15">
    <property type="entry name" value="AMINOGLYCOSIDE PHOSPHOTRANSFERASE DOMAIN-CONTAINING PROTEIN"/>
    <property type="match status" value="1"/>
</dbReference>
<dbReference type="AlphaFoldDB" id="A0A7X6DM41"/>
<dbReference type="SUPFAM" id="SSF56112">
    <property type="entry name" value="Protein kinase-like (PK-like)"/>
    <property type="match status" value="1"/>
</dbReference>
<sequence>MTPPQAPPRIDLPLAREICRRHRIGRPVWVSEPMGGAVNESSLFLMENGRRWVCRINVHDRELDKINREAKNYRWLHQVAPDLPLALDYLSDCSRELLPFDYALIPFLEGRGVGEAIESLPKPKRNALLEEIGRLLRRFHRIRVPFFGNRLDDPRVFPKEASWRDYFRERFDQALSRCEKDLGGAPTWKEALTLRFTEELQALPERIEPVFLHGDFHYDNLLFMESDSGVPRISGVFDLEWAWWGDATADLLHLEEAFFFYPQDRAPFLSGYEKADWPAESLKVYRTLHSLQVLAVGYEMAPEPNWDLIARHDERLRLLAEGKNPMEPF</sequence>
<feature type="domain" description="Aminoglycoside phosphotransferase" evidence="1">
    <location>
        <begin position="35"/>
        <end position="277"/>
    </location>
</feature>
<comment type="caution">
    <text evidence="2">The sequence shown here is derived from an EMBL/GenBank/DDBJ whole genome shotgun (WGS) entry which is preliminary data.</text>
</comment>
<gene>
    <name evidence="2" type="ORF">MNODULE_03025</name>
</gene>
<dbReference type="EMBL" id="VTOW01000001">
    <property type="protein sequence ID" value="NKE69720.1"/>
    <property type="molecule type" value="Genomic_DNA"/>
</dbReference>
<dbReference type="InterPro" id="IPR011009">
    <property type="entry name" value="Kinase-like_dom_sf"/>
</dbReference>
<accession>A0A7X6DM41</accession>
<evidence type="ECO:0000259" key="1">
    <source>
        <dbReference type="Pfam" id="PF01636"/>
    </source>
</evidence>
<dbReference type="GO" id="GO:0016740">
    <property type="term" value="F:transferase activity"/>
    <property type="evidence" value="ECO:0007669"/>
    <property type="project" value="UniProtKB-KW"/>
</dbReference>
<dbReference type="InterPro" id="IPR016259">
    <property type="entry name" value="Hygromycin-B_Kinase"/>
</dbReference>
<dbReference type="InterPro" id="IPR051678">
    <property type="entry name" value="AGP_Transferase"/>
</dbReference>
<keyword evidence="2" id="KW-0808">Transferase</keyword>
<dbReference type="Proteomes" id="UP000534783">
    <property type="component" value="Unassembled WGS sequence"/>
</dbReference>
<dbReference type="RefSeq" id="WP_168058007.1">
    <property type="nucleotide sequence ID" value="NZ_VTOW01000001.1"/>
</dbReference>
<dbReference type="PIRSF" id="PIRSF000707">
    <property type="entry name" value="Hygromycin-B_kinase"/>
    <property type="match status" value="1"/>
</dbReference>